<dbReference type="OrthoDB" id="3261436at2759"/>
<protein>
    <recommendedName>
        <fullName evidence="1">CxC2-like cysteine cluster KDZ transposase-associated domain-containing protein</fullName>
    </recommendedName>
</protein>
<accession>A0A0D0D4S2</accession>
<reference evidence="3" key="2">
    <citation type="submission" date="2015-01" db="EMBL/GenBank/DDBJ databases">
        <title>Evolutionary Origins and Diversification of the Mycorrhizal Mutualists.</title>
        <authorList>
            <consortium name="DOE Joint Genome Institute"/>
            <consortium name="Mycorrhizal Genomics Consortium"/>
            <person name="Kohler A."/>
            <person name="Kuo A."/>
            <person name="Nagy L.G."/>
            <person name="Floudas D."/>
            <person name="Copeland A."/>
            <person name="Barry K.W."/>
            <person name="Cichocki N."/>
            <person name="Veneault-Fourrey C."/>
            <person name="LaButti K."/>
            <person name="Lindquist E.A."/>
            <person name="Lipzen A."/>
            <person name="Lundell T."/>
            <person name="Morin E."/>
            <person name="Murat C."/>
            <person name="Riley R."/>
            <person name="Ohm R."/>
            <person name="Sun H."/>
            <person name="Tunlid A."/>
            <person name="Henrissat B."/>
            <person name="Grigoriev I.V."/>
            <person name="Hibbett D.S."/>
            <person name="Martin F."/>
        </authorList>
    </citation>
    <scope>NUCLEOTIDE SEQUENCE [LARGE SCALE GENOMIC DNA]</scope>
    <source>
        <strain evidence="3">Ve08.2h10</strain>
    </source>
</reference>
<dbReference type="AlphaFoldDB" id="A0A0D0D4S2"/>
<reference evidence="2 3" key="1">
    <citation type="submission" date="2014-04" db="EMBL/GenBank/DDBJ databases">
        <authorList>
            <consortium name="DOE Joint Genome Institute"/>
            <person name="Kuo A."/>
            <person name="Kohler A."/>
            <person name="Jargeat P."/>
            <person name="Nagy L.G."/>
            <person name="Floudas D."/>
            <person name="Copeland A."/>
            <person name="Barry K.W."/>
            <person name="Cichocki N."/>
            <person name="Veneault-Fourrey C."/>
            <person name="LaButti K."/>
            <person name="Lindquist E.A."/>
            <person name="Lipzen A."/>
            <person name="Lundell T."/>
            <person name="Morin E."/>
            <person name="Murat C."/>
            <person name="Sun H."/>
            <person name="Tunlid A."/>
            <person name="Henrissat B."/>
            <person name="Grigoriev I.V."/>
            <person name="Hibbett D.S."/>
            <person name="Martin F."/>
            <person name="Nordberg H.P."/>
            <person name="Cantor M.N."/>
            <person name="Hua S.X."/>
        </authorList>
    </citation>
    <scope>NUCLEOTIDE SEQUENCE [LARGE SCALE GENOMIC DNA]</scope>
    <source>
        <strain evidence="2 3">Ve08.2h10</strain>
    </source>
</reference>
<dbReference type="STRING" id="930991.A0A0D0D4S2"/>
<dbReference type="InterPro" id="IPR041457">
    <property type="entry name" value="CxC2_KDZ-assoc"/>
</dbReference>
<dbReference type="InterPro" id="IPR040521">
    <property type="entry name" value="KDZ"/>
</dbReference>
<proteinExistence type="predicted"/>
<evidence type="ECO:0000313" key="2">
    <source>
        <dbReference type="EMBL" id="KIK78631.1"/>
    </source>
</evidence>
<name>A0A0D0D4S2_9AGAM</name>
<dbReference type="HOGENOM" id="CLU_003703_12_0_1"/>
<sequence length="362" mass="40975">MCHVSLPLHHIKKWNSTFFEEINLKLLGLFIRLGHPPREHCIKPMAVSAADNFIIIESNSIHDIGLIFCGCETAQSHIKQLLLCDPHTAATFGVLKQFHLLSFKSKISTYEFYHALKCCSDNTGLSEPKDHYEAFMQMIHEWQHLKMMKQSGRAHDPDGPENTWPGDCVVMCPTFPHPRINLLENWETVAAPLSWLYTLVLTIDANFRLKHKNASNNELNPSQPLNVHLQKGTCSGHTTVNMADTKVSHGLAATGIGTVGCSHHGLKPPCGVRDLQKGEKVSLYLNMDYMFFSVLQHHLVKCLFVLYDIACQWSKKLWTWILNMPPALQFNSQGKAIESGVQKFHLPAHKAPCQMLYSLKFL</sequence>
<evidence type="ECO:0000259" key="1">
    <source>
        <dbReference type="Pfam" id="PF18803"/>
    </source>
</evidence>
<dbReference type="Proteomes" id="UP000054538">
    <property type="component" value="Unassembled WGS sequence"/>
</dbReference>
<organism evidence="2 3">
    <name type="scientific">Paxillus rubicundulus Ve08.2h10</name>
    <dbReference type="NCBI Taxonomy" id="930991"/>
    <lineage>
        <taxon>Eukaryota</taxon>
        <taxon>Fungi</taxon>
        <taxon>Dikarya</taxon>
        <taxon>Basidiomycota</taxon>
        <taxon>Agaricomycotina</taxon>
        <taxon>Agaricomycetes</taxon>
        <taxon>Agaricomycetidae</taxon>
        <taxon>Boletales</taxon>
        <taxon>Paxilineae</taxon>
        <taxon>Paxillaceae</taxon>
        <taxon>Paxillus</taxon>
    </lineage>
</organism>
<dbReference type="Pfam" id="PF18758">
    <property type="entry name" value="KDZ"/>
    <property type="match status" value="1"/>
</dbReference>
<keyword evidence="3" id="KW-1185">Reference proteome</keyword>
<evidence type="ECO:0000313" key="3">
    <source>
        <dbReference type="Proteomes" id="UP000054538"/>
    </source>
</evidence>
<gene>
    <name evidence="2" type="ORF">PAXRUDRAFT_36597</name>
</gene>
<dbReference type="Pfam" id="PF18803">
    <property type="entry name" value="CxC2"/>
    <property type="match status" value="1"/>
</dbReference>
<dbReference type="InParanoid" id="A0A0D0D4S2"/>
<feature type="domain" description="CxC2-like cysteine cluster KDZ transposase-associated" evidence="1">
    <location>
        <begin position="24"/>
        <end position="124"/>
    </location>
</feature>
<dbReference type="EMBL" id="KN826527">
    <property type="protein sequence ID" value="KIK78631.1"/>
    <property type="molecule type" value="Genomic_DNA"/>
</dbReference>